<evidence type="ECO:0000313" key="2">
    <source>
        <dbReference type="Proteomes" id="UP000440578"/>
    </source>
</evidence>
<dbReference type="AlphaFoldDB" id="A0A6A4WHD0"/>
<dbReference type="EMBL" id="VIIS01000965">
    <property type="protein sequence ID" value="KAF0303244.1"/>
    <property type="molecule type" value="Genomic_DNA"/>
</dbReference>
<accession>A0A6A4WHD0</accession>
<gene>
    <name evidence="1" type="ORF">FJT64_024773</name>
</gene>
<proteinExistence type="predicted"/>
<sequence length="53" mass="5807">MCASLPAGLRQLQDGAQQQLEPLRQVHPGQLQGERPGARVSGDYVMCMRVEIS</sequence>
<protein>
    <submittedName>
        <fullName evidence="1">Uncharacterized protein</fullName>
    </submittedName>
</protein>
<name>A0A6A4WHD0_AMPAM</name>
<reference evidence="1 2" key="1">
    <citation type="submission" date="2019-07" db="EMBL/GenBank/DDBJ databases">
        <title>Draft genome assembly of a fouling barnacle, Amphibalanus amphitrite (Darwin, 1854): The first reference genome for Thecostraca.</title>
        <authorList>
            <person name="Kim W."/>
        </authorList>
    </citation>
    <scope>NUCLEOTIDE SEQUENCE [LARGE SCALE GENOMIC DNA]</scope>
    <source>
        <strain evidence="1">SNU_AA5</strain>
        <tissue evidence="1">Soma without cirri and trophi</tissue>
    </source>
</reference>
<organism evidence="1 2">
    <name type="scientific">Amphibalanus amphitrite</name>
    <name type="common">Striped barnacle</name>
    <name type="synonym">Balanus amphitrite</name>
    <dbReference type="NCBI Taxonomy" id="1232801"/>
    <lineage>
        <taxon>Eukaryota</taxon>
        <taxon>Metazoa</taxon>
        <taxon>Ecdysozoa</taxon>
        <taxon>Arthropoda</taxon>
        <taxon>Crustacea</taxon>
        <taxon>Multicrustacea</taxon>
        <taxon>Cirripedia</taxon>
        <taxon>Thoracica</taxon>
        <taxon>Thoracicalcarea</taxon>
        <taxon>Balanomorpha</taxon>
        <taxon>Balanoidea</taxon>
        <taxon>Balanidae</taxon>
        <taxon>Amphibalaninae</taxon>
        <taxon>Amphibalanus</taxon>
    </lineage>
</organism>
<dbReference type="Proteomes" id="UP000440578">
    <property type="component" value="Unassembled WGS sequence"/>
</dbReference>
<evidence type="ECO:0000313" key="1">
    <source>
        <dbReference type="EMBL" id="KAF0303244.1"/>
    </source>
</evidence>
<comment type="caution">
    <text evidence="1">The sequence shown here is derived from an EMBL/GenBank/DDBJ whole genome shotgun (WGS) entry which is preliminary data.</text>
</comment>
<keyword evidence="2" id="KW-1185">Reference proteome</keyword>